<comment type="cofactor">
    <cofactor evidence="14">
        <name>FMN</name>
        <dbReference type="ChEBI" id="CHEBI:58210"/>
    </cofactor>
    <text evidence="14">Binds 1 FMN per subunit.</text>
</comment>
<feature type="binding site" evidence="14">
    <location>
        <position position="202"/>
    </location>
    <ligand>
        <name>substrate</name>
    </ligand>
</feature>
<dbReference type="PANTHER" id="PTHR48109">
    <property type="entry name" value="DIHYDROOROTATE DEHYDROGENASE (QUINONE), MITOCHONDRIAL-RELATED"/>
    <property type="match status" value="1"/>
</dbReference>
<dbReference type="NCBIfam" id="NF003645">
    <property type="entry name" value="PRK05286.1-2"/>
    <property type="match status" value="1"/>
</dbReference>
<comment type="catalytic activity">
    <reaction evidence="13 14">
        <text>(S)-dihydroorotate + a quinone = orotate + a quinol</text>
        <dbReference type="Rhea" id="RHEA:30187"/>
        <dbReference type="ChEBI" id="CHEBI:24646"/>
        <dbReference type="ChEBI" id="CHEBI:30839"/>
        <dbReference type="ChEBI" id="CHEBI:30864"/>
        <dbReference type="ChEBI" id="CHEBI:132124"/>
        <dbReference type="EC" id="1.3.5.2"/>
    </reaction>
</comment>
<evidence type="ECO:0000259" key="16">
    <source>
        <dbReference type="Pfam" id="PF01180"/>
    </source>
</evidence>
<feature type="binding site" evidence="14">
    <location>
        <position position="273"/>
    </location>
    <ligand>
        <name>FMN</name>
        <dbReference type="ChEBI" id="CHEBI:58210"/>
    </ligand>
</feature>
<comment type="function">
    <text evidence="1 14">Catalyzes the conversion of dihydroorotate to orotate with quinone as electron acceptor.</text>
</comment>
<dbReference type="Proteomes" id="UP000007058">
    <property type="component" value="Chromosome"/>
</dbReference>
<evidence type="ECO:0000313" key="17">
    <source>
        <dbReference type="EMBL" id="BAE52694.1"/>
    </source>
</evidence>
<keyword evidence="7" id="KW-0812">Transmembrane</keyword>
<dbReference type="KEGG" id="mag:amb3890"/>
<keyword evidence="14" id="KW-1003">Cell membrane</keyword>
<dbReference type="InterPro" id="IPR001295">
    <property type="entry name" value="Dihydroorotate_DH_CS"/>
</dbReference>
<feature type="binding site" evidence="14">
    <location>
        <position position="171"/>
    </location>
    <ligand>
        <name>FMN</name>
        <dbReference type="ChEBI" id="CHEBI:58210"/>
    </ligand>
</feature>
<evidence type="ECO:0000256" key="3">
    <source>
        <dbReference type="ARBA" id="ARBA00005161"/>
    </source>
</evidence>
<keyword evidence="5 14" id="KW-0285">Flavoprotein</keyword>
<dbReference type="NCBIfam" id="NF003652">
    <property type="entry name" value="PRK05286.2-5"/>
    <property type="match status" value="1"/>
</dbReference>
<evidence type="ECO:0000256" key="7">
    <source>
        <dbReference type="ARBA" id="ARBA00022692"/>
    </source>
</evidence>
<evidence type="ECO:0000256" key="9">
    <source>
        <dbReference type="ARBA" id="ARBA00022975"/>
    </source>
</evidence>
<dbReference type="PANTHER" id="PTHR48109:SF4">
    <property type="entry name" value="DIHYDROOROTATE DEHYDROGENASE (QUINONE), MITOCHONDRIAL"/>
    <property type="match status" value="1"/>
</dbReference>
<feature type="binding site" evidence="14">
    <location>
        <position position="325"/>
    </location>
    <ligand>
        <name>FMN</name>
        <dbReference type="ChEBI" id="CHEBI:58210"/>
    </ligand>
</feature>
<dbReference type="AlphaFoldDB" id="Q2W0D1"/>
<dbReference type="EC" id="1.3.5.2" evidence="14"/>
<dbReference type="SUPFAM" id="SSF51395">
    <property type="entry name" value="FMN-linked oxidoreductases"/>
    <property type="match status" value="1"/>
</dbReference>
<dbReference type="GO" id="GO:0106430">
    <property type="term" value="F:dihydroorotate dehydrogenase (quinone) activity"/>
    <property type="evidence" value="ECO:0007669"/>
    <property type="project" value="UniProtKB-EC"/>
</dbReference>
<dbReference type="UniPathway" id="UPA00070">
    <property type="reaction ID" value="UER00946"/>
</dbReference>
<keyword evidence="6 14" id="KW-0288">FMN</keyword>
<evidence type="ECO:0000256" key="5">
    <source>
        <dbReference type="ARBA" id="ARBA00022630"/>
    </source>
</evidence>
<feature type="binding site" evidence="14">
    <location>
        <position position="207"/>
    </location>
    <ligand>
        <name>substrate</name>
    </ligand>
</feature>
<dbReference type="EMBL" id="AP007255">
    <property type="protein sequence ID" value="BAE52694.1"/>
    <property type="molecule type" value="Genomic_DNA"/>
</dbReference>
<keyword evidence="12 14" id="KW-0472">Membrane</keyword>
<dbReference type="GO" id="GO:0005737">
    <property type="term" value="C:cytoplasm"/>
    <property type="evidence" value="ECO:0007669"/>
    <property type="project" value="InterPro"/>
</dbReference>
<feature type="binding site" evidence="14">
    <location>
        <begin position="274"/>
        <end position="275"/>
    </location>
    <ligand>
        <name>substrate</name>
    </ligand>
</feature>
<feature type="binding site" evidence="14">
    <location>
        <begin position="346"/>
        <end position="347"/>
    </location>
    <ligand>
        <name>FMN</name>
        <dbReference type="ChEBI" id="CHEBI:58210"/>
    </ligand>
</feature>
<keyword evidence="8" id="KW-0809">Transit peptide</keyword>
<keyword evidence="9 14" id="KW-0665">Pyrimidine biosynthesis</keyword>
<comment type="subunit">
    <text evidence="14">Monomer.</text>
</comment>
<protein>
    <recommendedName>
        <fullName evidence="14">Dihydroorotate dehydrogenase (quinone)</fullName>
        <ecNumber evidence="14">1.3.5.2</ecNumber>
    </recommendedName>
    <alternativeName>
        <fullName evidence="14">DHOdehase</fullName>
        <shortName evidence="14">DHOD</shortName>
        <shortName evidence="14">DHODase</shortName>
    </alternativeName>
    <alternativeName>
        <fullName evidence="14">Dihydroorotate oxidase</fullName>
    </alternativeName>
</protein>
<proteinExistence type="inferred from homology"/>
<dbReference type="GO" id="GO:0044205">
    <property type="term" value="P:'de novo' UMP biosynthetic process"/>
    <property type="evidence" value="ECO:0007669"/>
    <property type="project" value="UniProtKB-UniRule"/>
</dbReference>
<dbReference type="CDD" id="cd04738">
    <property type="entry name" value="DHOD_2_like"/>
    <property type="match status" value="1"/>
</dbReference>
<evidence type="ECO:0000313" key="18">
    <source>
        <dbReference type="Proteomes" id="UP000007058"/>
    </source>
</evidence>
<feature type="binding site" evidence="14">
    <location>
        <position position="118"/>
    </location>
    <ligand>
        <name>FMN</name>
        <dbReference type="ChEBI" id="CHEBI:58210"/>
    </ligand>
</feature>
<keyword evidence="10" id="KW-1133">Transmembrane helix</keyword>
<name>Q2W0D1_PARM1</name>
<evidence type="ECO:0000256" key="13">
    <source>
        <dbReference type="ARBA" id="ARBA00048639"/>
    </source>
</evidence>
<evidence type="ECO:0000256" key="11">
    <source>
        <dbReference type="ARBA" id="ARBA00023002"/>
    </source>
</evidence>
<dbReference type="FunFam" id="3.20.20.70:FF:000066">
    <property type="entry name" value="Dihydroorotate dehydrogenase (quinone), mitochondrial"/>
    <property type="match status" value="1"/>
</dbReference>
<dbReference type="InterPro" id="IPR005719">
    <property type="entry name" value="Dihydroorotate_DH_2"/>
</dbReference>
<comment type="similarity">
    <text evidence="4 14">Belongs to the dihydroorotate dehydrogenase family. Type 2 subfamily.</text>
</comment>
<evidence type="ECO:0000256" key="14">
    <source>
        <dbReference type="HAMAP-Rule" id="MF_00225"/>
    </source>
</evidence>
<evidence type="ECO:0000256" key="10">
    <source>
        <dbReference type="ARBA" id="ARBA00022989"/>
    </source>
</evidence>
<feature type="binding site" evidence="14">
    <location>
        <position position="98"/>
    </location>
    <ligand>
        <name>substrate</name>
    </ligand>
</feature>
<organism evidence="17 18">
    <name type="scientific">Paramagnetospirillum magneticum (strain ATCC 700264 / AMB-1)</name>
    <name type="common">Magnetospirillum magneticum</name>
    <dbReference type="NCBI Taxonomy" id="342108"/>
    <lineage>
        <taxon>Bacteria</taxon>
        <taxon>Pseudomonadati</taxon>
        <taxon>Pseudomonadota</taxon>
        <taxon>Alphaproteobacteria</taxon>
        <taxon>Rhodospirillales</taxon>
        <taxon>Magnetospirillaceae</taxon>
        <taxon>Paramagnetospirillum</taxon>
    </lineage>
</organism>
<reference evidence="17 18" key="1">
    <citation type="journal article" date="2005" name="DNA Res.">
        <title>Complete genome sequence of the facultative anaerobic magnetotactic bacterium Magnetospirillum sp. strain AMB-1.</title>
        <authorList>
            <person name="Matsunaga T."/>
            <person name="Okamura Y."/>
            <person name="Fukuda Y."/>
            <person name="Wahyudi A.T."/>
            <person name="Murase Y."/>
            <person name="Takeyama H."/>
        </authorList>
    </citation>
    <scope>NUCLEOTIDE SEQUENCE [LARGE SCALE GENOMIC DNA]</scope>
    <source>
        <strain evidence="18">ATCC 700264 / AMB-1</strain>
    </source>
</reference>
<dbReference type="Pfam" id="PF01180">
    <property type="entry name" value="DHO_dh"/>
    <property type="match status" value="1"/>
</dbReference>
<evidence type="ECO:0000256" key="4">
    <source>
        <dbReference type="ARBA" id="ARBA00005359"/>
    </source>
</evidence>
<dbReference type="PROSITE" id="PS00911">
    <property type="entry name" value="DHODEHASE_1"/>
    <property type="match status" value="1"/>
</dbReference>
<evidence type="ECO:0000256" key="6">
    <source>
        <dbReference type="ARBA" id="ARBA00022643"/>
    </source>
</evidence>
<feature type="binding site" evidence="14">
    <location>
        <position position="296"/>
    </location>
    <ligand>
        <name>FMN</name>
        <dbReference type="ChEBI" id="CHEBI:58210"/>
    </ligand>
</feature>
<dbReference type="InterPro" id="IPR013785">
    <property type="entry name" value="Aldolase_TIM"/>
</dbReference>
<comment type="pathway">
    <text evidence="3 14">Pyrimidine metabolism; UMP biosynthesis via de novo pathway; orotate from (S)-dihydroorotate (quinone route): step 1/1.</text>
</comment>
<dbReference type="HAMAP" id="MF_00225">
    <property type="entry name" value="DHO_dh_type2"/>
    <property type="match status" value="1"/>
</dbReference>
<dbReference type="NCBIfam" id="TIGR01036">
    <property type="entry name" value="pyrD_sub2"/>
    <property type="match status" value="1"/>
</dbReference>
<evidence type="ECO:0000256" key="12">
    <source>
        <dbReference type="ARBA" id="ARBA00023136"/>
    </source>
</evidence>
<evidence type="ECO:0000256" key="15">
    <source>
        <dbReference type="SAM" id="MobiDB-lite"/>
    </source>
</evidence>
<feature type="domain" description="Dihydroorotate dehydrogenase catalytic" evidence="16">
    <location>
        <begin position="77"/>
        <end position="368"/>
    </location>
</feature>
<feature type="binding site" evidence="14">
    <location>
        <begin position="94"/>
        <end position="98"/>
    </location>
    <ligand>
        <name>FMN</name>
        <dbReference type="ChEBI" id="CHEBI:58210"/>
    </ligand>
</feature>
<comment type="subcellular location">
    <subcellularLocation>
        <location evidence="14">Cell membrane</location>
        <topology evidence="14">Peripheral membrane protein</topology>
    </subcellularLocation>
    <subcellularLocation>
        <location evidence="2">Membrane</location>
        <topology evidence="2">Single-pass membrane protein</topology>
    </subcellularLocation>
</comment>
<evidence type="ECO:0000256" key="8">
    <source>
        <dbReference type="ARBA" id="ARBA00022946"/>
    </source>
</evidence>
<evidence type="ECO:0000256" key="1">
    <source>
        <dbReference type="ARBA" id="ARBA00003125"/>
    </source>
</evidence>
<dbReference type="InterPro" id="IPR005720">
    <property type="entry name" value="Dihydroorotate_DH_cat"/>
</dbReference>
<dbReference type="HOGENOM" id="CLU_013640_2_1_5"/>
<dbReference type="InterPro" id="IPR050074">
    <property type="entry name" value="DHO_dehydrogenase"/>
</dbReference>
<accession>Q2W0D1</accession>
<feature type="active site" description="Nucleophile" evidence="14">
    <location>
        <position position="205"/>
    </location>
</feature>
<feature type="binding site" evidence="14">
    <location>
        <position position="245"/>
    </location>
    <ligand>
        <name>FMN</name>
        <dbReference type="ChEBI" id="CHEBI:58210"/>
    </ligand>
</feature>
<keyword evidence="18" id="KW-1185">Reference proteome</keyword>
<dbReference type="Gene3D" id="3.20.20.70">
    <property type="entry name" value="Aldolase class I"/>
    <property type="match status" value="1"/>
</dbReference>
<dbReference type="STRING" id="342108.amb3890"/>
<feature type="compositionally biased region" description="Low complexity" evidence="15">
    <location>
        <begin position="15"/>
        <end position="28"/>
    </location>
</feature>
<gene>
    <name evidence="14" type="primary">pyrD</name>
    <name evidence="17" type="ordered locus">amb3890</name>
</gene>
<feature type="binding site" evidence="14">
    <location>
        <begin position="143"/>
        <end position="147"/>
    </location>
    <ligand>
        <name>substrate</name>
    </ligand>
</feature>
<sequence length="389" mass="41077">MGGRPPPGPRRRPRLPSLPGRGRRPGSPFHRGLTLNYFRLAGPLVRLLDAEIAHGLTIGLLKAGLVPRQPTFNPEALKVRLWGRDFANPVGLAAGFDKNAEVPDAMLAQGFGFVEIGSVTPRPQPGNPKPRMFRLPEDRAVINRMGFNNQGLEAVAARLAARPRTGIVGANLGKNKDTEDAAADYEKGAARLAPLSDYLVINVSSPNTPGLRALQGRDQLESLVGRTRAALTAAMPSGAPPLLLKIAPDLAWEDLSDIAAVALEGALDGLIVSNTTVARPESLRSANAGQTGGLSGAPLFESSTAMLRRVYELTRGKLPIIGVGGIASGSEAYAKIRAGASLVQVYSAMVYEGPALITRIKHEMVDLLARDGFKSIAEAVGADHRGQGL</sequence>
<evidence type="ECO:0000256" key="2">
    <source>
        <dbReference type="ARBA" id="ARBA00004167"/>
    </source>
</evidence>
<keyword evidence="11 14" id="KW-0560">Oxidoreductase</keyword>
<dbReference type="PROSITE" id="PS00912">
    <property type="entry name" value="DHODEHASE_2"/>
    <property type="match status" value="1"/>
</dbReference>
<dbReference type="GO" id="GO:0006207">
    <property type="term" value="P:'de novo' pyrimidine nucleobase biosynthetic process"/>
    <property type="evidence" value="ECO:0007669"/>
    <property type="project" value="UniProtKB-UniRule"/>
</dbReference>
<feature type="binding site" evidence="14">
    <location>
        <position position="202"/>
    </location>
    <ligand>
        <name>FMN</name>
        <dbReference type="ChEBI" id="CHEBI:58210"/>
    </ligand>
</feature>
<dbReference type="GO" id="GO:0005886">
    <property type="term" value="C:plasma membrane"/>
    <property type="evidence" value="ECO:0007669"/>
    <property type="project" value="UniProtKB-SubCell"/>
</dbReference>
<feature type="region of interest" description="Disordered" evidence="15">
    <location>
        <begin position="1"/>
        <end position="28"/>
    </location>
</feature>